<evidence type="ECO:0000313" key="1">
    <source>
        <dbReference type="EMBL" id="VFU63931.1"/>
    </source>
</evidence>
<proteinExistence type="predicted"/>
<accession>A0A6N2NKH1</accession>
<organism evidence="1">
    <name type="scientific">Salix viminalis</name>
    <name type="common">Common osier</name>
    <name type="synonym">Basket willow</name>
    <dbReference type="NCBI Taxonomy" id="40686"/>
    <lineage>
        <taxon>Eukaryota</taxon>
        <taxon>Viridiplantae</taxon>
        <taxon>Streptophyta</taxon>
        <taxon>Embryophyta</taxon>
        <taxon>Tracheophyta</taxon>
        <taxon>Spermatophyta</taxon>
        <taxon>Magnoliopsida</taxon>
        <taxon>eudicotyledons</taxon>
        <taxon>Gunneridae</taxon>
        <taxon>Pentapetalae</taxon>
        <taxon>rosids</taxon>
        <taxon>fabids</taxon>
        <taxon>Malpighiales</taxon>
        <taxon>Salicaceae</taxon>
        <taxon>Saliceae</taxon>
        <taxon>Salix</taxon>
    </lineage>
</organism>
<dbReference type="EMBL" id="CAADRP010002229">
    <property type="protein sequence ID" value="VFU63931.1"/>
    <property type="molecule type" value="Genomic_DNA"/>
</dbReference>
<reference evidence="1" key="1">
    <citation type="submission" date="2019-03" db="EMBL/GenBank/DDBJ databases">
        <authorList>
            <person name="Mank J."/>
            <person name="Almeida P."/>
        </authorList>
    </citation>
    <scope>NUCLEOTIDE SEQUENCE</scope>
    <source>
        <strain evidence="1">78183</strain>
    </source>
</reference>
<sequence>MPLDCPLSKVYTLVRPALISHCCRIVRRTLLSILSMSMHVDSHIDMSMQVVNCASSVFLSSLGLSHRPNLSSAHTVDFIDAADFIDVAELISVVGFDTVSLFTQHYFSSAFPSRI</sequence>
<protein>
    <submittedName>
        <fullName evidence="1">Uncharacterized protein</fullName>
    </submittedName>
</protein>
<name>A0A6N2NKH1_SALVM</name>
<dbReference type="AlphaFoldDB" id="A0A6N2NKH1"/>
<gene>
    <name evidence="1" type="ORF">SVIM_LOCUS488265</name>
</gene>